<dbReference type="Gene3D" id="1.10.510.10">
    <property type="entry name" value="Transferase(Phosphotransferase) domain 1"/>
    <property type="match status" value="1"/>
</dbReference>
<feature type="binding site" evidence="13">
    <location>
        <position position="255"/>
    </location>
    <ligand>
        <name>ATP</name>
        <dbReference type="ChEBI" id="CHEBI:30616"/>
    </ligand>
</feature>
<evidence type="ECO:0000256" key="3">
    <source>
        <dbReference type="ARBA" id="ARBA00022475"/>
    </source>
</evidence>
<dbReference type="GO" id="GO:0005524">
    <property type="term" value="F:ATP binding"/>
    <property type="evidence" value="ECO:0007669"/>
    <property type="project" value="UniProtKB-UniRule"/>
</dbReference>
<dbReference type="CDD" id="cd14066">
    <property type="entry name" value="STKc_IRAK"/>
    <property type="match status" value="1"/>
</dbReference>
<keyword evidence="7 13" id="KW-0547">Nucleotide-binding</keyword>
<evidence type="ECO:0000256" key="15">
    <source>
        <dbReference type="SAM" id="SignalP"/>
    </source>
</evidence>
<dbReference type="FunFam" id="1.10.510.10:FF:000395">
    <property type="entry name" value="receptor-like serine/threonine-protein kinase NCRK"/>
    <property type="match status" value="1"/>
</dbReference>
<evidence type="ECO:0000256" key="8">
    <source>
        <dbReference type="ARBA" id="ARBA00022777"/>
    </source>
</evidence>
<evidence type="ECO:0000256" key="6">
    <source>
        <dbReference type="ARBA" id="ARBA00022679"/>
    </source>
</evidence>
<evidence type="ECO:0000313" key="18">
    <source>
        <dbReference type="Proteomes" id="UP000595140"/>
    </source>
</evidence>
<keyword evidence="5" id="KW-0597">Phosphoprotein</keyword>
<evidence type="ECO:0000256" key="2">
    <source>
        <dbReference type="ARBA" id="ARBA00012513"/>
    </source>
</evidence>
<evidence type="ECO:0000256" key="13">
    <source>
        <dbReference type="PROSITE-ProRule" id="PRU10141"/>
    </source>
</evidence>
<protein>
    <recommendedName>
        <fullName evidence="2">non-specific serine/threonine protein kinase</fullName>
        <ecNumber evidence="2">2.7.11.1</ecNumber>
    </recommendedName>
</protein>
<keyword evidence="14" id="KW-1133">Transmembrane helix</keyword>
<evidence type="ECO:0000256" key="11">
    <source>
        <dbReference type="ARBA" id="ARBA00047899"/>
    </source>
</evidence>
<dbReference type="InterPro" id="IPR008271">
    <property type="entry name" value="Ser/Thr_kinase_AS"/>
</dbReference>
<evidence type="ECO:0000256" key="10">
    <source>
        <dbReference type="ARBA" id="ARBA00023136"/>
    </source>
</evidence>
<dbReference type="GO" id="GO:0004674">
    <property type="term" value="F:protein serine/threonine kinase activity"/>
    <property type="evidence" value="ECO:0007669"/>
    <property type="project" value="UniProtKB-KW"/>
</dbReference>
<keyword evidence="15" id="KW-0732">Signal</keyword>
<keyword evidence="3" id="KW-1003">Cell membrane</keyword>
<evidence type="ECO:0000256" key="14">
    <source>
        <dbReference type="SAM" id="Phobius"/>
    </source>
</evidence>
<name>A0A484KTE5_9ASTE</name>
<keyword evidence="6" id="KW-0808">Transferase</keyword>
<feature type="chain" id="PRO_5019836928" description="non-specific serine/threonine protein kinase" evidence="15">
    <location>
        <begin position="22"/>
        <end position="623"/>
    </location>
</feature>
<feature type="signal peptide" evidence="15">
    <location>
        <begin position="1"/>
        <end position="21"/>
    </location>
</feature>
<dbReference type="OrthoDB" id="1890790at2759"/>
<dbReference type="InterPro" id="IPR011009">
    <property type="entry name" value="Kinase-like_dom_sf"/>
</dbReference>
<evidence type="ECO:0000259" key="16">
    <source>
        <dbReference type="PROSITE" id="PS50011"/>
    </source>
</evidence>
<evidence type="ECO:0000256" key="12">
    <source>
        <dbReference type="ARBA" id="ARBA00048679"/>
    </source>
</evidence>
<dbReference type="PANTHER" id="PTHR47989">
    <property type="entry name" value="OS01G0750732 PROTEIN"/>
    <property type="match status" value="1"/>
</dbReference>
<reference evidence="17 18" key="1">
    <citation type="submission" date="2018-04" db="EMBL/GenBank/DDBJ databases">
        <authorList>
            <person name="Vogel A."/>
        </authorList>
    </citation>
    <scope>NUCLEOTIDE SEQUENCE [LARGE SCALE GENOMIC DNA]</scope>
</reference>
<dbReference type="AlphaFoldDB" id="A0A484KTE5"/>
<feature type="domain" description="Protein kinase" evidence="16">
    <location>
        <begin position="227"/>
        <end position="514"/>
    </location>
</feature>
<keyword evidence="18" id="KW-1185">Reference proteome</keyword>
<evidence type="ECO:0000256" key="7">
    <source>
        <dbReference type="ARBA" id="ARBA00022741"/>
    </source>
</evidence>
<dbReference type="Gene3D" id="3.30.200.20">
    <property type="entry name" value="Phosphorylase Kinase, domain 1"/>
    <property type="match status" value="1"/>
</dbReference>
<dbReference type="Proteomes" id="UP000595140">
    <property type="component" value="Unassembled WGS sequence"/>
</dbReference>
<evidence type="ECO:0000256" key="1">
    <source>
        <dbReference type="ARBA" id="ARBA00004236"/>
    </source>
</evidence>
<dbReference type="PANTHER" id="PTHR47989:SF23">
    <property type="entry name" value="RECEPTOR-LIKE SERINE_THREONINE-PROTEIN KINASE NCRK ISOFORM X1"/>
    <property type="match status" value="1"/>
</dbReference>
<keyword evidence="14" id="KW-0812">Transmembrane</keyword>
<keyword evidence="10 14" id="KW-0472">Membrane</keyword>
<accession>A0A484KTE5</accession>
<evidence type="ECO:0000256" key="9">
    <source>
        <dbReference type="ARBA" id="ARBA00022840"/>
    </source>
</evidence>
<dbReference type="Pfam" id="PF00069">
    <property type="entry name" value="Pkinase"/>
    <property type="match status" value="1"/>
</dbReference>
<sequence length="623" mass="69118">MSLKIVLAGLISLAWMHQAHCEGLSNAFEENKWTCTYFTNLSIATMANCSSSCDCSPDGSRQSRWKCRCAAEGLPVVAAEHNNTCFFTSCSCSFGIPTKLHYPKKLISRKDIFVILFISSAVANLAFFALMLCYIIYQRKTQSSQPYLFSLDKEMSFSSGTNLISQGASSEAESKVYPSTSVNTVSGCIPKVSLLFKSKMGSSSSSSSYGMIVYFSYFDLETATDKFSSSNLIGVGGSSQVYRGQLKDGRIVAVKRIETQGGPDSETSFLTEMKLISRLHHCHVVPLLGYCLEHRGNQAERLLVFEYMANGNLRDFLDGGASGRCSDWATRVRIALGAARGLEYLHEAAAPRILHRDVKSTNVLLDENLRAKITDLGMAKQLHSDGGMGSSCSSSPARMQGTFGYFAPEYAIVGRASLKSDVFSFGVVLLELITGRHPIQRSASKGREESLVVWATPRLQDSRLVISELPDPNMKGAFEEEEMQVMAYLAKECLLLDPDSRPTMSEVVQILSTIAPEKSKRNNLLQGHNFKRSLSHSTERRGRRVLHPTAQEEIKHIANCEKHDDHNVEINENEEVGSDQTKQEERVIVTFPSKDNKRWRPQDDAAVDLIEPRFESFHVPSIV</sequence>
<comment type="catalytic activity">
    <reaction evidence="12">
        <text>L-seryl-[protein] + ATP = O-phospho-L-seryl-[protein] + ADP + H(+)</text>
        <dbReference type="Rhea" id="RHEA:17989"/>
        <dbReference type="Rhea" id="RHEA-COMP:9863"/>
        <dbReference type="Rhea" id="RHEA-COMP:11604"/>
        <dbReference type="ChEBI" id="CHEBI:15378"/>
        <dbReference type="ChEBI" id="CHEBI:29999"/>
        <dbReference type="ChEBI" id="CHEBI:30616"/>
        <dbReference type="ChEBI" id="CHEBI:83421"/>
        <dbReference type="ChEBI" id="CHEBI:456216"/>
        <dbReference type="EC" id="2.7.11.1"/>
    </reaction>
</comment>
<dbReference type="SUPFAM" id="SSF56112">
    <property type="entry name" value="Protein kinase-like (PK-like)"/>
    <property type="match status" value="1"/>
</dbReference>
<keyword evidence="9 13" id="KW-0067">ATP-binding</keyword>
<evidence type="ECO:0000256" key="5">
    <source>
        <dbReference type="ARBA" id="ARBA00022553"/>
    </source>
</evidence>
<feature type="transmembrane region" description="Helical" evidence="14">
    <location>
        <begin position="112"/>
        <end position="137"/>
    </location>
</feature>
<comment type="catalytic activity">
    <reaction evidence="11">
        <text>L-threonyl-[protein] + ATP = O-phospho-L-threonyl-[protein] + ADP + H(+)</text>
        <dbReference type="Rhea" id="RHEA:46608"/>
        <dbReference type="Rhea" id="RHEA-COMP:11060"/>
        <dbReference type="Rhea" id="RHEA-COMP:11605"/>
        <dbReference type="ChEBI" id="CHEBI:15378"/>
        <dbReference type="ChEBI" id="CHEBI:30013"/>
        <dbReference type="ChEBI" id="CHEBI:30616"/>
        <dbReference type="ChEBI" id="CHEBI:61977"/>
        <dbReference type="ChEBI" id="CHEBI:456216"/>
        <dbReference type="EC" id="2.7.11.1"/>
    </reaction>
</comment>
<gene>
    <name evidence="17" type="ORF">CCAM_LOCUS9030</name>
</gene>
<comment type="subcellular location">
    <subcellularLocation>
        <location evidence="1">Cell membrane</location>
    </subcellularLocation>
</comment>
<dbReference type="PROSITE" id="PS50011">
    <property type="entry name" value="PROTEIN_KINASE_DOM"/>
    <property type="match status" value="1"/>
</dbReference>
<dbReference type="EC" id="2.7.11.1" evidence="2"/>
<evidence type="ECO:0000256" key="4">
    <source>
        <dbReference type="ARBA" id="ARBA00022527"/>
    </source>
</evidence>
<keyword evidence="4" id="KW-0723">Serine/threonine-protein kinase</keyword>
<organism evidence="17 18">
    <name type="scientific">Cuscuta campestris</name>
    <dbReference type="NCBI Taxonomy" id="132261"/>
    <lineage>
        <taxon>Eukaryota</taxon>
        <taxon>Viridiplantae</taxon>
        <taxon>Streptophyta</taxon>
        <taxon>Embryophyta</taxon>
        <taxon>Tracheophyta</taxon>
        <taxon>Spermatophyta</taxon>
        <taxon>Magnoliopsida</taxon>
        <taxon>eudicotyledons</taxon>
        <taxon>Gunneridae</taxon>
        <taxon>Pentapetalae</taxon>
        <taxon>asterids</taxon>
        <taxon>lamiids</taxon>
        <taxon>Solanales</taxon>
        <taxon>Convolvulaceae</taxon>
        <taxon>Cuscuteae</taxon>
        <taxon>Cuscuta</taxon>
        <taxon>Cuscuta subgen. Grammica</taxon>
        <taxon>Cuscuta sect. Cleistogrammica</taxon>
    </lineage>
</organism>
<dbReference type="PROSITE" id="PS00108">
    <property type="entry name" value="PROTEIN_KINASE_ST"/>
    <property type="match status" value="1"/>
</dbReference>
<dbReference type="FunFam" id="3.30.200.20:FF:000415">
    <property type="entry name" value="receptor-like serine/threonine-protein kinase NCRK"/>
    <property type="match status" value="1"/>
</dbReference>
<dbReference type="GO" id="GO:0005886">
    <property type="term" value="C:plasma membrane"/>
    <property type="evidence" value="ECO:0007669"/>
    <property type="project" value="UniProtKB-SubCell"/>
</dbReference>
<proteinExistence type="predicted"/>
<dbReference type="InterPro" id="IPR000719">
    <property type="entry name" value="Prot_kinase_dom"/>
</dbReference>
<evidence type="ECO:0000313" key="17">
    <source>
        <dbReference type="EMBL" id="VFQ67254.1"/>
    </source>
</evidence>
<dbReference type="InterPro" id="IPR017441">
    <property type="entry name" value="Protein_kinase_ATP_BS"/>
</dbReference>
<keyword evidence="8" id="KW-0418">Kinase</keyword>
<dbReference type="SMART" id="SM00220">
    <property type="entry name" value="S_TKc"/>
    <property type="match status" value="1"/>
</dbReference>
<dbReference type="PROSITE" id="PS00107">
    <property type="entry name" value="PROTEIN_KINASE_ATP"/>
    <property type="match status" value="1"/>
</dbReference>
<dbReference type="EMBL" id="OOIL02000581">
    <property type="protein sequence ID" value="VFQ67254.1"/>
    <property type="molecule type" value="Genomic_DNA"/>
</dbReference>